<dbReference type="OrthoDB" id="1955614at2"/>
<dbReference type="RefSeq" id="WP_079589465.1">
    <property type="nucleotide sequence ID" value="NZ_FUYN01000003.1"/>
</dbReference>
<dbReference type="PROSITE" id="PS51257">
    <property type="entry name" value="PROKAR_LIPOPROTEIN"/>
    <property type="match status" value="1"/>
</dbReference>
<proteinExistence type="predicted"/>
<organism evidence="2 3">
    <name type="scientific">Acetoanaerobium noterae</name>
    <dbReference type="NCBI Taxonomy" id="745369"/>
    <lineage>
        <taxon>Bacteria</taxon>
        <taxon>Bacillati</taxon>
        <taxon>Bacillota</taxon>
        <taxon>Clostridia</taxon>
        <taxon>Peptostreptococcales</taxon>
        <taxon>Filifactoraceae</taxon>
        <taxon>Acetoanaerobium</taxon>
    </lineage>
</organism>
<reference evidence="3" key="1">
    <citation type="submission" date="2017-02" db="EMBL/GenBank/DDBJ databases">
        <authorList>
            <person name="Varghese N."/>
            <person name="Submissions S."/>
        </authorList>
    </citation>
    <scope>NUCLEOTIDE SEQUENCE [LARGE SCALE GENOMIC DNA]</scope>
    <source>
        <strain evidence="3">ATCC 35199</strain>
    </source>
</reference>
<evidence type="ECO:0000256" key="1">
    <source>
        <dbReference type="SAM" id="SignalP"/>
    </source>
</evidence>
<dbReference type="AlphaFoldDB" id="A0A1T5BGB7"/>
<evidence type="ECO:0000313" key="2">
    <source>
        <dbReference type="EMBL" id="SKB46351.1"/>
    </source>
</evidence>
<gene>
    <name evidence="2" type="ORF">SAMN02745120_1605</name>
</gene>
<name>A0A1T5BGB7_9FIRM</name>
<protein>
    <submittedName>
        <fullName evidence="2">Uncharacterized protein</fullName>
    </submittedName>
</protein>
<dbReference type="EMBL" id="FUYN01000003">
    <property type="protein sequence ID" value="SKB46351.1"/>
    <property type="molecule type" value="Genomic_DNA"/>
</dbReference>
<evidence type="ECO:0000313" key="3">
    <source>
        <dbReference type="Proteomes" id="UP000243406"/>
    </source>
</evidence>
<feature type="signal peptide" evidence="1">
    <location>
        <begin position="1"/>
        <end position="21"/>
    </location>
</feature>
<keyword evidence="3" id="KW-1185">Reference proteome</keyword>
<accession>A0A1T5BGB7</accession>
<dbReference type="Proteomes" id="UP000243406">
    <property type="component" value="Unassembled WGS sequence"/>
</dbReference>
<feature type="chain" id="PRO_5039673606" evidence="1">
    <location>
        <begin position="22"/>
        <end position="713"/>
    </location>
</feature>
<sequence>MNLRKLISLLILVTIFTNIFSGCSGGSDVKNSSKVQEFKITEDNPTVNADGIDILFSEYDINEETTVNIQKVEPQNLFNEEVTKEDVLVNTFEIKVPQVESFTSLINIDIPYDESFIENGSVKSNVGAMYYDETQSQWIPIPFEIDEANKKVRIITNHLSTYSVFTIKNENTRAAKIIKVNSFPPLPSGISQVFEAVIDEAINNTMTPGKQAFELGQSVVSDWLGISGATLTSITQTLYASEFASGLGNAFNNVGLAAAMVQAAYDFSSGKDKELFTNLTKNLSYFSVGRWGSNALQLSFVGVYAIDYSLNKFATAAWDGRKEIWYEAYKAYYEKENIRTAKQWYSKLYWIWQDTKESKDPNALKAAIDNELTSYVNAFWNLPDSDKAFWQSEIQKTGFSGGGGLNKKLEEEISNAHKARLVKDLQEPVFDKLEQAVRWQLTEEYTKELINLKNYLNKSTNVLITENLKAGEKAEYAGYIVRFSPLNDTAYVPSWTGKIKDDGTAQTQFTALGHIQSGAPDTLLLFEPDANPDTDEPIKEIPFKISFPNMQINLKEMYPTMDEIAGNWQTVYMTFPNIEADLNYIKSEGGECDFTAEMVELFKVARMKCKFEIQKIDETNATLVFGITSGINTSTGEALDIEPDPPVSASATYNEGVFASKVIMDDEMAINLSLDMKKTQEGNRVFENTSTIIGEDENGKIMKITINLKGQKE</sequence>
<keyword evidence="1" id="KW-0732">Signal</keyword>